<feature type="transmembrane region" description="Helical" evidence="1">
    <location>
        <begin position="58"/>
        <end position="76"/>
    </location>
</feature>
<dbReference type="Proteomes" id="UP000000485">
    <property type="component" value="Chromosome"/>
</dbReference>
<dbReference type="KEGG" id="cga:Celgi_0438"/>
<reference evidence="3" key="1">
    <citation type="submission" date="2011-04" db="EMBL/GenBank/DDBJ databases">
        <title>Complete sequence of Cellvibrio gilvus ATCC 13127.</title>
        <authorList>
            <person name="Lucas S."/>
            <person name="Han J."/>
            <person name="Lapidus A."/>
            <person name="Cheng J.-F."/>
            <person name="Goodwin L."/>
            <person name="Pitluck S."/>
            <person name="Peters L."/>
            <person name="Munk A."/>
            <person name="Detter J.C."/>
            <person name="Han C."/>
            <person name="Tapia R."/>
            <person name="Land M."/>
            <person name="Hauser L."/>
            <person name="Kyrpides N."/>
            <person name="Ivanova N."/>
            <person name="Ovchinnikova G."/>
            <person name="Pagani I."/>
            <person name="Mead D."/>
            <person name="Brumm P."/>
            <person name="Woyke T."/>
        </authorList>
    </citation>
    <scope>NUCLEOTIDE SEQUENCE [LARGE SCALE GENOMIC DNA]</scope>
    <source>
        <strain evidence="3">ATCC 13127 / NRRL B-14078</strain>
    </source>
</reference>
<dbReference type="STRING" id="593907.Celgi_0438"/>
<evidence type="ECO:0000313" key="3">
    <source>
        <dbReference type="Proteomes" id="UP000000485"/>
    </source>
</evidence>
<name>F8A5E3_CELGA</name>
<dbReference type="HOGENOM" id="CLU_2300745_0_0_11"/>
<evidence type="ECO:0000313" key="2">
    <source>
        <dbReference type="EMBL" id="AEI10960.1"/>
    </source>
</evidence>
<dbReference type="AlphaFoldDB" id="F8A5E3"/>
<accession>F8A5E3</accession>
<keyword evidence="1" id="KW-1133">Transmembrane helix</keyword>
<feature type="transmembrane region" description="Helical" evidence="1">
    <location>
        <begin position="30"/>
        <end position="49"/>
    </location>
</feature>
<keyword evidence="1" id="KW-0472">Membrane</keyword>
<protein>
    <submittedName>
        <fullName evidence="2">Uncharacterized protein</fullName>
    </submittedName>
</protein>
<organism evidence="2 3">
    <name type="scientific">Cellulomonas gilvus (strain ATCC 13127 / NRRL B-14078)</name>
    <name type="common">Cellvibrio gilvus</name>
    <dbReference type="NCBI Taxonomy" id="593907"/>
    <lineage>
        <taxon>Bacteria</taxon>
        <taxon>Bacillati</taxon>
        <taxon>Actinomycetota</taxon>
        <taxon>Actinomycetes</taxon>
        <taxon>Micrococcales</taxon>
        <taxon>Cellulomonadaceae</taxon>
        <taxon>Cellulomonas</taxon>
    </lineage>
</organism>
<proteinExistence type="predicted"/>
<keyword evidence="1" id="KW-0812">Transmembrane</keyword>
<feature type="transmembrane region" description="Helical" evidence="1">
    <location>
        <begin position="82"/>
        <end position="98"/>
    </location>
</feature>
<gene>
    <name evidence="2" type="ordered locus">Celgi_0438</name>
</gene>
<dbReference type="RefSeq" id="WP_013882485.1">
    <property type="nucleotide sequence ID" value="NC_015671.1"/>
</dbReference>
<evidence type="ECO:0000256" key="1">
    <source>
        <dbReference type="SAM" id="Phobius"/>
    </source>
</evidence>
<keyword evidence="3" id="KW-1185">Reference proteome</keyword>
<sequence>MTTTHDHLARTHEPQPLDEGTVRVRGDATVLSQLGWFVLAMATVAGLTIGQDNLVTQIMRGLAALVLTLGCGLGLLRGQALRAAWCALGVAMATTLLVRM</sequence>
<dbReference type="EMBL" id="CP002665">
    <property type="protein sequence ID" value="AEI10960.1"/>
    <property type="molecule type" value="Genomic_DNA"/>
</dbReference>